<dbReference type="InterPro" id="IPR037171">
    <property type="entry name" value="NagB/RpiA_transferase-like"/>
</dbReference>
<evidence type="ECO:0000256" key="3">
    <source>
        <dbReference type="ARBA" id="ARBA00022840"/>
    </source>
</evidence>
<dbReference type="PANTHER" id="PTHR23407:SF1">
    <property type="entry name" value="5-FORMYLTETRAHYDROFOLATE CYCLO-LIGASE"/>
    <property type="match status" value="1"/>
</dbReference>
<evidence type="ECO:0000256" key="1">
    <source>
        <dbReference type="ARBA" id="ARBA00010638"/>
    </source>
</evidence>
<dbReference type="NCBIfam" id="TIGR02727">
    <property type="entry name" value="MTHFS_bact"/>
    <property type="match status" value="1"/>
</dbReference>
<proteinExistence type="inferred from homology"/>
<gene>
    <name evidence="5" type="ORF">GCM10009559_09290</name>
</gene>
<dbReference type="EMBL" id="BAAAHP010000024">
    <property type="protein sequence ID" value="GAA0924724.1"/>
    <property type="molecule type" value="Genomic_DNA"/>
</dbReference>
<accession>A0ABN1P986</accession>
<organism evidence="5 6">
    <name type="scientific">Pseudonocardia zijingensis</name>
    <dbReference type="NCBI Taxonomy" id="153376"/>
    <lineage>
        <taxon>Bacteria</taxon>
        <taxon>Bacillati</taxon>
        <taxon>Actinomycetota</taxon>
        <taxon>Actinomycetes</taxon>
        <taxon>Pseudonocardiales</taxon>
        <taxon>Pseudonocardiaceae</taxon>
        <taxon>Pseudonocardia</taxon>
    </lineage>
</organism>
<evidence type="ECO:0000313" key="5">
    <source>
        <dbReference type="EMBL" id="GAA0924724.1"/>
    </source>
</evidence>
<evidence type="ECO:0000313" key="6">
    <source>
        <dbReference type="Proteomes" id="UP001499967"/>
    </source>
</evidence>
<dbReference type="PANTHER" id="PTHR23407">
    <property type="entry name" value="ATPASE INHIBITOR/5-FORMYLTETRAHYDROFOLATE CYCLO-LIGASE"/>
    <property type="match status" value="1"/>
</dbReference>
<comment type="caution">
    <text evidence="5">The sequence shown here is derived from an EMBL/GenBank/DDBJ whole genome shotgun (WGS) entry which is preliminary data.</text>
</comment>
<comment type="catalytic activity">
    <reaction evidence="4">
        <text>(6S)-5-formyl-5,6,7,8-tetrahydrofolate + ATP = (6R)-5,10-methenyltetrahydrofolate + ADP + phosphate</text>
        <dbReference type="Rhea" id="RHEA:10488"/>
        <dbReference type="ChEBI" id="CHEBI:30616"/>
        <dbReference type="ChEBI" id="CHEBI:43474"/>
        <dbReference type="ChEBI" id="CHEBI:57455"/>
        <dbReference type="ChEBI" id="CHEBI:57457"/>
        <dbReference type="ChEBI" id="CHEBI:456216"/>
        <dbReference type="EC" id="6.3.3.2"/>
    </reaction>
</comment>
<keyword evidence="3 4" id="KW-0067">ATP-binding</keyword>
<dbReference type="Gene3D" id="3.40.50.10420">
    <property type="entry name" value="NagB/RpiA/CoA transferase-like"/>
    <property type="match status" value="1"/>
</dbReference>
<protein>
    <recommendedName>
        <fullName evidence="4">5-formyltetrahydrofolate cyclo-ligase</fullName>
        <ecNumber evidence="4">6.3.3.2</ecNumber>
    </recommendedName>
</protein>
<reference evidence="5 6" key="1">
    <citation type="journal article" date="2019" name="Int. J. Syst. Evol. Microbiol.">
        <title>The Global Catalogue of Microorganisms (GCM) 10K type strain sequencing project: providing services to taxonomists for standard genome sequencing and annotation.</title>
        <authorList>
            <consortium name="The Broad Institute Genomics Platform"/>
            <consortium name="The Broad Institute Genome Sequencing Center for Infectious Disease"/>
            <person name="Wu L."/>
            <person name="Ma J."/>
        </authorList>
    </citation>
    <scope>NUCLEOTIDE SEQUENCE [LARGE SCALE GENOMIC DNA]</scope>
    <source>
        <strain evidence="5 6">JCM 11117</strain>
    </source>
</reference>
<name>A0ABN1P986_9PSEU</name>
<keyword evidence="4" id="KW-0479">Metal-binding</keyword>
<keyword evidence="4" id="KW-0460">Magnesium</keyword>
<dbReference type="Pfam" id="PF01812">
    <property type="entry name" value="5-FTHF_cyc-lig"/>
    <property type="match status" value="1"/>
</dbReference>
<comment type="cofactor">
    <cofactor evidence="4">
        <name>Mg(2+)</name>
        <dbReference type="ChEBI" id="CHEBI:18420"/>
    </cofactor>
</comment>
<dbReference type="Proteomes" id="UP001499967">
    <property type="component" value="Unassembled WGS sequence"/>
</dbReference>
<dbReference type="PIRSF" id="PIRSF006806">
    <property type="entry name" value="FTHF_cligase"/>
    <property type="match status" value="1"/>
</dbReference>
<dbReference type="InterPro" id="IPR024185">
    <property type="entry name" value="FTHF_cligase-like_sf"/>
</dbReference>
<dbReference type="EC" id="6.3.3.2" evidence="4"/>
<dbReference type="SUPFAM" id="SSF100950">
    <property type="entry name" value="NagB/RpiA/CoA transferase-like"/>
    <property type="match status" value="1"/>
</dbReference>
<comment type="similarity">
    <text evidence="1 4">Belongs to the 5-formyltetrahydrofolate cyclo-ligase family.</text>
</comment>
<dbReference type="InterPro" id="IPR002698">
    <property type="entry name" value="FTHF_cligase"/>
</dbReference>
<keyword evidence="2 4" id="KW-0547">Nucleotide-binding</keyword>
<evidence type="ECO:0000256" key="2">
    <source>
        <dbReference type="ARBA" id="ARBA00022741"/>
    </source>
</evidence>
<evidence type="ECO:0000256" key="4">
    <source>
        <dbReference type="RuleBase" id="RU361279"/>
    </source>
</evidence>
<keyword evidence="6" id="KW-1185">Reference proteome</keyword>
<sequence length="151" mass="15722">MCAYLPVGSEPGSPELADALHDAGHEVLLPVVPPEAGPLDWAVYTGPRSLRPGPHGLREPSGPRLGPDAIARARLVLVPGLAVDRRGVRLGRGGGYYDRSLPLVGPQVPIVIVLNDEEIVDELPAEPHDRPVTGALLPGAGLVTLGNNSGH</sequence>